<reference evidence="1" key="1">
    <citation type="journal article" date="2014" name="Front. Microbiol.">
        <title>High frequency of phylogenetically diverse reductive dehalogenase-homologous genes in deep subseafloor sedimentary metagenomes.</title>
        <authorList>
            <person name="Kawai M."/>
            <person name="Futagami T."/>
            <person name="Toyoda A."/>
            <person name="Takaki Y."/>
            <person name="Nishi S."/>
            <person name="Hori S."/>
            <person name="Arai W."/>
            <person name="Tsubouchi T."/>
            <person name="Morono Y."/>
            <person name="Uchiyama I."/>
            <person name="Ito T."/>
            <person name="Fujiyama A."/>
            <person name="Inagaki F."/>
            <person name="Takami H."/>
        </authorList>
    </citation>
    <scope>NUCLEOTIDE SEQUENCE</scope>
    <source>
        <strain evidence="1">Expedition CK06-06</strain>
    </source>
</reference>
<comment type="caution">
    <text evidence="1">The sequence shown here is derived from an EMBL/GenBank/DDBJ whole genome shotgun (WGS) entry which is preliminary data.</text>
</comment>
<dbReference type="EMBL" id="BARV01001121">
    <property type="protein sequence ID" value="GAH92227.1"/>
    <property type="molecule type" value="Genomic_DNA"/>
</dbReference>
<sequence length="179" mass="18346">MPINNPLGQPLQTFSKAETRDMTLASGDVAYTGYGFKPTALIINTGSWHTSGASWGTAASDKAATCTWQDHAGNVVFSTNIVDVTVEAGKTQRSIVKSYDPDGFTLTWSALKKPRLINPATTAGIAITGVAITPFPTTAGKSSPSPLVTKSIVSTPAGATPLEIAGTPTGGFLGMTGGT</sequence>
<organism evidence="1">
    <name type="scientific">marine sediment metagenome</name>
    <dbReference type="NCBI Taxonomy" id="412755"/>
    <lineage>
        <taxon>unclassified sequences</taxon>
        <taxon>metagenomes</taxon>
        <taxon>ecological metagenomes</taxon>
    </lineage>
</organism>
<gene>
    <name evidence="1" type="ORF">S06H3_03446</name>
</gene>
<dbReference type="AlphaFoldDB" id="X1JE07"/>
<protein>
    <submittedName>
        <fullName evidence="1">Uncharacterized protein</fullName>
    </submittedName>
</protein>
<evidence type="ECO:0000313" key="1">
    <source>
        <dbReference type="EMBL" id="GAH92227.1"/>
    </source>
</evidence>
<accession>X1JE07</accession>
<name>X1JE07_9ZZZZ</name>
<proteinExistence type="predicted"/>